<dbReference type="Proteomes" id="UP001066276">
    <property type="component" value="Chromosome 1_1"/>
</dbReference>
<comment type="caution">
    <text evidence="2">The sequence shown here is derived from an EMBL/GenBank/DDBJ whole genome shotgun (WGS) entry which is preliminary data.</text>
</comment>
<evidence type="ECO:0000256" key="1">
    <source>
        <dbReference type="SAM" id="MobiDB-lite"/>
    </source>
</evidence>
<organism evidence="2 3">
    <name type="scientific">Pleurodeles waltl</name>
    <name type="common">Iberian ribbed newt</name>
    <dbReference type="NCBI Taxonomy" id="8319"/>
    <lineage>
        <taxon>Eukaryota</taxon>
        <taxon>Metazoa</taxon>
        <taxon>Chordata</taxon>
        <taxon>Craniata</taxon>
        <taxon>Vertebrata</taxon>
        <taxon>Euteleostomi</taxon>
        <taxon>Amphibia</taxon>
        <taxon>Batrachia</taxon>
        <taxon>Caudata</taxon>
        <taxon>Salamandroidea</taxon>
        <taxon>Salamandridae</taxon>
        <taxon>Pleurodelinae</taxon>
        <taxon>Pleurodeles</taxon>
    </lineage>
</organism>
<accession>A0AAV7WX65</accession>
<dbReference type="EMBL" id="JANPWB010000001">
    <property type="protein sequence ID" value="KAJ1218703.1"/>
    <property type="molecule type" value="Genomic_DNA"/>
</dbReference>
<sequence>MGGRRVVRGCRSVTRRDRAVQEALRFMEDDRVRAALQLLQEARRMDIVCKGVVEHLCPTRRAASGVAAAVSSCSPPRKEHETTGASPGQQLLTVIPETVSGQQRPQGARSCGVATAIFVGLHDVSSQALALQIYHSPGLQHSEMSTNQGSRHVHGPTATAGKPQTE</sequence>
<gene>
    <name evidence="2" type="ORF">NDU88_006280</name>
</gene>
<reference evidence="2" key="1">
    <citation type="journal article" date="2022" name="bioRxiv">
        <title>Sequencing and chromosome-scale assembly of the giantPleurodeles waltlgenome.</title>
        <authorList>
            <person name="Brown T."/>
            <person name="Elewa A."/>
            <person name="Iarovenko S."/>
            <person name="Subramanian E."/>
            <person name="Araus A.J."/>
            <person name="Petzold A."/>
            <person name="Susuki M."/>
            <person name="Suzuki K.-i.T."/>
            <person name="Hayashi T."/>
            <person name="Toyoda A."/>
            <person name="Oliveira C."/>
            <person name="Osipova E."/>
            <person name="Leigh N.D."/>
            <person name="Simon A."/>
            <person name="Yun M.H."/>
        </authorList>
    </citation>
    <scope>NUCLEOTIDE SEQUENCE</scope>
    <source>
        <strain evidence="2">20211129_DDA</strain>
        <tissue evidence="2">Liver</tissue>
    </source>
</reference>
<evidence type="ECO:0000313" key="3">
    <source>
        <dbReference type="Proteomes" id="UP001066276"/>
    </source>
</evidence>
<dbReference type="AlphaFoldDB" id="A0AAV7WX65"/>
<evidence type="ECO:0000313" key="2">
    <source>
        <dbReference type="EMBL" id="KAJ1218703.1"/>
    </source>
</evidence>
<proteinExistence type="predicted"/>
<protein>
    <submittedName>
        <fullName evidence="2">Uncharacterized protein</fullName>
    </submittedName>
</protein>
<name>A0AAV7WX65_PLEWA</name>
<keyword evidence="3" id="KW-1185">Reference proteome</keyword>
<feature type="region of interest" description="Disordered" evidence="1">
    <location>
        <begin position="140"/>
        <end position="166"/>
    </location>
</feature>